<dbReference type="GO" id="GO:0022857">
    <property type="term" value="F:transmembrane transporter activity"/>
    <property type="evidence" value="ECO:0007669"/>
    <property type="project" value="InterPro"/>
</dbReference>
<evidence type="ECO:0000256" key="1">
    <source>
        <dbReference type="ARBA" id="ARBA00004141"/>
    </source>
</evidence>
<dbReference type="InterPro" id="IPR000109">
    <property type="entry name" value="POT_fam"/>
</dbReference>
<dbReference type="Pfam" id="PF00854">
    <property type="entry name" value="PTR2"/>
    <property type="match status" value="1"/>
</dbReference>
<feature type="transmembrane region" description="Helical" evidence="7">
    <location>
        <begin position="210"/>
        <end position="234"/>
    </location>
</feature>
<comment type="caution">
    <text evidence="8">The sequence shown here is derived from an EMBL/GenBank/DDBJ whole genome shotgun (WGS) entry which is preliminary data.</text>
</comment>
<protein>
    <recommendedName>
        <fullName evidence="10">Protein NRT1/ PTR FAMILY 5.5-like</fullName>
    </recommendedName>
</protein>
<keyword evidence="3 7" id="KW-0812">Transmembrane</keyword>
<feature type="transmembrane region" description="Helical" evidence="7">
    <location>
        <begin position="326"/>
        <end position="345"/>
    </location>
</feature>
<feature type="transmembrane region" description="Helical" evidence="7">
    <location>
        <begin position="34"/>
        <end position="56"/>
    </location>
</feature>
<keyword evidence="9" id="KW-1185">Reference proteome</keyword>
<feature type="transmembrane region" description="Helical" evidence="7">
    <location>
        <begin position="495"/>
        <end position="518"/>
    </location>
</feature>
<comment type="similarity">
    <text evidence="2">Belongs to the major facilitator superfamily. Proton-dependent oligopeptide transporter (POT/PTR) (TC 2.A.17) family.</text>
</comment>
<dbReference type="Proteomes" id="UP000826271">
    <property type="component" value="Unassembled WGS sequence"/>
</dbReference>
<dbReference type="GO" id="GO:0016020">
    <property type="term" value="C:membrane"/>
    <property type="evidence" value="ECO:0007669"/>
    <property type="project" value="UniProtKB-SubCell"/>
</dbReference>
<evidence type="ECO:0008006" key="10">
    <source>
        <dbReference type="Google" id="ProtNLM"/>
    </source>
</evidence>
<proteinExistence type="inferred from homology"/>
<dbReference type="InterPro" id="IPR036259">
    <property type="entry name" value="MFS_trans_sf"/>
</dbReference>
<dbReference type="AlphaFoldDB" id="A0AAV6X8M6"/>
<sequence length="602" mass="67633">MAVIGRTIVLLWADMMAMYTLFIMMTYLTNVWKLGFTHAAAIINVFWGLSLTLPLLLKFIVDTISGNFWMLLISSIAYCAGMGFLTMSTPPVLANAMGTCSEYKPECIGQGQKILFYTALPLIALGLSGHLTSWNSLLSEQLGNDITGIFFEQTENSDEEMDDSDVEDKVVFHRFLCAFFRIFSGIYFVAIVVVTAITVVTYIKPWSIRFGIPAICTVFATLLFLTSFCSFNYVEPQGSPITTFFRVIVASITKLLYRSPKDHKQLYEKQDPEDKLVPHTRSLRCLDKAAIVLPLQSLEEQKKKRWRLCTVTEVENTKIIIRMIPITMTLIMCGVVTSIGFTYFVEQINHLNPKFIFFKVPLPVFLGVYQLANGAGGSSYNLIQLLEKCFSRSKPRNCAPSIGIAISMVFAILCCITAAKVENRRLGVVQKHGLEDKPDDRVPMSMFWMLPQFVLLGMNNGLLDRSIISFYTNQYPVSRHNMYVPLSPVSPNDMYLPFVTSGVIGVGTLCGVLSVYVVGKVSERGGKMNWFQHNLNGSRLDKYYWTLSWLMAINLVVFIVVAIFYRYKESDNDNEEEEEGGEGGEIGEVNDDDNVANCCCCG</sequence>
<evidence type="ECO:0000256" key="5">
    <source>
        <dbReference type="ARBA" id="ARBA00023136"/>
    </source>
</evidence>
<keyword evidence="4 7" id="KW-1133">Transmembrane helix</keyword>
<feature type="transmembrane region" description="Helical" evidence="7">
    <location>
        <begin position="543"/>
        <end position="565"/>
    </location>
</feature>
<name>A0AAV6X8M6_9LAMI</name>
<dbReference type="SUPFAM" id="SSF103473">
    <property type="entry name" value="MFS general substrate transporter"/>
    <property type="match status" value="1"/>
</dbReference>
<feature type="transmembrane region" description="Helical" evidence="7">
    <location>
        <begin position="178"/>
        <end position="203"/>
    </location>
</feature>
<reference evidence="8" key="1">
    <citation type="submission" date="2019-10" db="EMBL/GenBank/DDBJ databases">
        <authorList>
            <person name="Zhang R."/>
            <person name="Pan Y."/>
            <person name="Wang J."/>
            <person name="Ma R."/>
            <person name="Yu S."/>
        </authorList>
    </citation>
    <scope>NUCLEOTIDE SEQUENCE</scope>
    <source>
        <strain evidence="8">LA-IB0</strain>
        <tissue evidence="8">Leaf</tissue>
    </source>
</reference>
<comment type="subcellular location">
    <subcellularLocation>
        <location evidence="1">Membrane</location>
        <topology evidence="1">Multi-pass membrane protein</topology>
    </subcellularLocation>
</comment>
<keyword evidence="5 7" id="KW-0472">Membrane</keyword>
<evidence type="ECO:0000313" key="9">
    <source>
        <dbReference type="Proteomes" id="UP000826271"/>
    </source>
</evidence>
<dbReference type="Gene3D" id="1.20.1250.20">
    <property type="entry name" value="MFS general substrate transporter like domains"/>
    <property type="match status" value="1"/>
</dbReference>
<dbReference type="EMBL" id="WHWC01000009">
    <property type="protein sequence ID" value="KAG8377007.1"/>
    <property type="molecule type" value="Genomic_DNA"/>
</dbReference>
<evidence type="ECO:0000256" key="6">
    <source>
        <dbReference type="ARBA" id="ARBA00044504"/>
    </source>
</evidence>
<evidence type="ECO:0000256" key="7">
    <source>
        <dbReference type="SAM" id="Phobius"/>
    </source>
</evidence>
<gene>
    <name evidence="8" type="ORF">BUALT_Bualt09G0123400</name>
</gene>
<evidence type="ECO:0000256" key="4">
    <source>
        <dbReference type="ARBA" id="ARBA00022989"/>
    </source>
</evidence>
<feature type="transmembrane region" description="Helical" evidence="7">
    <location>
        <begin position="7"/>
        <end position="28"/>
    </location>
</feature>
<organism evidence="8 9">
    <name type="scientific">Buddleja alternifolia</name>
    <dbReference type="NCBI Taxonomy" id="168488"/>
    <lineage>
        <taxon>Eukaryota</taxon>
        <taxon>Viridiplantae</taxon>
        <taxon>Streptophyta</taxon>
        <taxon>Embryophyta</taxon>
        <taxon>Tracheophyta</taxon>
        <taxon>Spermatophyta</taxon>
        <taxon>Magnoliopsida</taxon>
        <taxon>eudicotyledons</taxon>
        <taxon>Gunneridae</taxon>
        <taxon>Pentapetalae</taxon>
        <taxon>asterids</taxon>
        <taxon>lamiids</taxon>
        <taxon>Lamiales</taxon>
        <taxon>Scrophulariaceae</taxon>
        <taxon>Buddlejeae</taxon>
        <taxon>Buddleja</taxon>
    </lineage>
</organism>
<evidence type="ECO:0000256" key="3">
    <source>
        <dbReference type="ARBA" id="ARBA00022692"/>
    </source>
</evidence>
<evidence type="ECO:0000313" key="8">
    <source>
        <dbReference type="EMBL" id="KAG8377007.1"/>
    </source>
</evidence>
<comment type="similarity">
    <text evidence="6">Belongs to the major facilitator superfamily. Phosphate:H(+) symporter (TC 2.A.1.9) family.</text>
</comment>
<dbReference type="PANTHER" id="PTHR11654">
    <property type="entry name" value="OLIGOPEPTIDE TRANSPORTER-RELATED"/>
    <property type="match status" value="1"/>
</dbReference>
<accession>A0AAV6X8M6</accession>
<feature type="transmembrane region" description="Helical" evidence="7">
    <location>
        <begin position="402"/>
        <end position="421"/>
    </location>
</feature>
<feature type="transmembrane region" description="Helical" evidence="7">
    <location>
        <begin position="68"/>
        <end position="87"/>
    </location>
</feature>
<evidence type="ECO:0000256" key="2">
    <source>
        <dbReference type="ARBA" id="ARBA00005982"/>
    </source>
</evidence>